<dbReference type="EnsemblPlants" id="AVESA.00010b.r2.1CG0117270.1">
    <property type="protein sequence ID" value="AVESA.00010b.r2.1CG0117270.1.CDS.1"/>
    <property type="gene ID" value="AVESA.00010b.r2.1CG0117270"/>
</dbReference>
<protein>
    <submittedName>
        <fullName evidence="1">Uncharacterized protein</fullName>
    </submittedName>
</protein>
<keyword evidence="2" id="KW-1185">Reference proteome</keyword>
<dbReference type="Proteomes" id="UP001732700">
    <property type="component" value="Chromosome 1C"/>
</dbReference>
<name>A0ACD5TSE5_AVESA</name>
<sequence length="438" mass="46414">MAVVLISKSPSVLVKPSSDPATSAAITDYLSLIGLTSYDEPNVGRPVTAFLVFDRPIDDPAETIRQGLSLALVPYYPISGRLATAFLACDVLTAIDCTGDGAGVPFVAASADAALRDVDLRGHLEELAVFYPAAGDPLLRPLLMVQVTVFSCGGFVIGVTWDHSIADGAGMGQFLRAIGELARGMPSPAVVPCRHDLSLAGMPSAFVRVNRLVNSLQPSLLTLLHLAVPYSLVSRIRQQFAAAVNGGHPCTAFEAVAAVLWRCRTRAVMSESDPSAPALLGFVADTRTHAGARDGYYGNCCYIMPPVGATSGAVAGGDVVDLIWMIRRAKERIPDYYNSSMDEEDEDGRRLQELADAGLLGYGNMLGVSCWRNLGMDKVDFGGGTPARVMGYMKEGMGRLPCCVCLPCEDGGDSFSVTSLCVKEEHAGAFLRELASLA</sequence>
<accession>A0ACD5TSE5</accession>
<evidence type="ECO:0000313" key="1">
    <source>
        <dbReference type="EnsemblPlants" id="AVESA.00010b.r2.1CG0117270.1.CDS.1"/>
    </source>
</evidence>
<reference evidence="1" key="2">
    <citation type="submission" date="2025-09" db="UniProtKB">
        <authorList>
            <consortium name="EnsemblPlants"/>
        </authorList>
    </citation>
    <scope>IDENTIFICATION</scope>
</reference>
<reference evidence="1" key="1">
    <citation type="submission" date="2021-05" db="EMBL/GenBank/DDBJ databases">
        <authorList>
            <person name="Scholz U."/>
            <person name="Mascher M."/>
            <person name="Fiebig A."/>
        </authorList>
    </citation>
    <scope>NUCLEOTIDE SEQUENCE [LARGE SCALE GENOMIC DNA]</scope>
</reference>
<proteinExistence type="predicted"/>
<evidence type="ECO:0000313" key="2">
    <source>
        <dbReference type="Proteomes" id="UP001732700"/>
    </source>
</evidence>
<organism evidence="1 2">
    <name type="scientific">Avena sativa</name>
    <name type="common">Oat</name>
    <dbReference type="NCBI Taxonomy" id="4498"/>
    <lineage>
        <taxon>Eukaryota</taxon>
        <taxon>Viridiplantae</taxon>
        <taxon>Streptophyta</taxon>
        <taxon>Embryophyta</taxon>
        <taxon>Tracheophyta</taxon>
        <taxon>Spermatophyta</taxon>
        <taxon>Magnoliopsida</taxon>
        <taxon>Liliopsida</taxon>
        <taxon>Poales</taxon>
        <taxon>Poaceae</taxon>
        <taxon>BOP clade</taxon>
        <taxon>Pooideae</taxon>
        <taxon>Poodae</taxon>
        <taxon>Poeae</taxon>
        <taxon>Poeae Chloroplast Group 1 (Aveneae type)</taxon>
        <taxon>Aveninae</taxon>
        <taxon>Avena</taxon>
    </lineage>
</organism>